<gene>
    <name evidence="2" type="ORF">SKTS_07980</name>
</gene>
<dbReference type="Proteomes" id="UP000502260">
    <property type="component" value="Chromosome"/>
</dbReference>
<dbReference type="KEGG" id="slac:SKTS_07980"/>
<reference evidence="3" key="1">
    <citation type="submission" date="2020-03" db="EMBL/GenBank/DDBJ databases">
        <title>Complete genome sequence of sulfur-oxidizing bacterium skT11.</title>
        <authorList>
            <person name="Kanda M."/>
            <person name="Kojima H."/>
            <person name="Fukui M."/>
        </authorList>
    </citation>
    <scope>NUCLEOTIDE SEQUENCE [LARGE SCALE GENOMIC DNA]</scope>
    <source>
        <strain evidence="3">skT11</strain>
    </source>
</reference>
<proteinExistence type="predicted"/>
<evidence type="ECO:0000256" key="1">
    <source>
        <dbReference type="SAM" id="Phobius"/>
    </source>
</evidence>
<feature type="transmembrane region" description="Helical" evidence="1">
    <location>
        <begin position="39"/>
        <end position="57"/>
    </location>
</feature>
<sequence length="93" mass="9985">MDIHPMLGLFLSTIAFFVAAFFMNRYLDAQGLDRNLSRKILVGTLATIVSFGAGWAVDKLDGDADAPQKNVALTDIMQGGDPTQALKVLSGLK</sequence>
<keyword evidence="1" id="KW-0812">Transmembrane</keyword>
<evidence type="ECO:0000313" key="3">
    <source>
        <dbReference type="Proteomes" id="UP000502260"/>
    </source>
</evidence>
<name>A0A6F8VAB8_9PROT</name>
<accession>A0A6F8VAB8</accession>
<protein>
    <submittedName>
        <fullName evidence="2">Uncharacterized protein</fullName>
    </submittedName>
</protein>
<dbReference type="AlphaFoldDB" id="A0A6F8VAB8"/>
<evidence type="ECO:0000313" key="2">
    <source>
        <dbReference type="EMBL" id="BCB25912.1"/>
    </source>
</evidence>
<organism evidence="2 3">
    <name type="scientific">Sulfurimicrobium lacus</name>
    <dbReference type="NCBI Taxonomy" id="2715678"/>
    <lineage>
        <taxon>Bacteria</taxon>
        <taxon>Pseudomonadati</taxon>
        <taxon>Pseudomonadota</taxon>
        <taxon>Betaproteobacteria</taxon>
        <taxon>Nitrosomonadales</taxon>
        <taxon>Sulfuricellaceae</taxon>
        <taxon>Sulfurimicrobium</taxon>
    </lineage>
</organism>
<feature type="transmembrane region" description="Helical" evidence="1">
    <location>
        <begin position="6"/>
        <end position="27"/>
    </location>
</feature>
<keyword evidence="1" id="KW-0472">Membrane</keyword>
<dbReference type="EMBL" id="AP022853">
    <property type="protein sequence ID" value="BCB25912.1"/>
    <property type="molecule type" value="Genomic_DNA"/>
</dbReference>
<keyword evidence="1" id="KW-1133">Transmembrane helix</keyword>
<keyword evidence="3" id="KW-1185">Reference proteome</keyword>